<sequence length="172" mass="20749">MKHSMRITARLFSLCLVLSITGNLYAHPIFSQAPKTHRYYYYPRQNVYYDPVENIYFVWERTYWKPVYYIPGRYVSITYSNSPRFELWIASKHPYYYNPEHRRTYYEYRVVKPAQARVVVESRPKPNVSFHLEINSAPLPQPVYAEKHVVLVKDHHDNGYHHGHGHGREHRH</sequence>
<proteinExistence type="predicted"/>
<keyword evidence="1" id="KW-0732">Signal</keyword>
<organism evidence="2 3">
    <name type="scientific">Fluviicola chungangensis</name>
    <dbReference type="NCBI Taxonomy" id="2597671"/>
    <lineage>
        <taxon>Bacteria</taxon>
        <taxon>Pseudomonadati</taxon>
        <taxon>Bacteroidota</taxon>
        <taxon>Flavobacteriia</taxon>
        <taxon>Flavobacteriales</taxon>
        <taxon>Crocinitomicaceae</taxon>
        <taxon>Fluviicola</taxon>
    </lineage>
</organism>
<dbReference type="Proteomes" id="UP000316008">
    <property type="component" value="Unassembled WGS sequence"/>
</dbReference>
<feature type="chain" id="PRO_5021873698" evidence="1">
    <location>
        <begin position="27"/>
        <end position="172"/>
    </location>
</feature>
<evidence type="ECO:0000313" key="2">
    <source>
        <dbReference type="EMBL" id="TSJ48177.1"/>
    </source>
</evidence>
<evidence type="ECO:0000256" key="1">
    <source>
        <dbReference type="SAM" id="SignalP"/>
    </source>
</evidence>
<protein>
    <submittedName>
        <fullName evidence="2">Uncharacterized protein</fullName>
    </submittedName>
</protein>
<dbReference type="EMBL" id="VLPL01000001">
    <property type="protein sequence ID" value="TSJ48177.1"/>
    <property type="molecule type" value="Genomic_DNA"/>
</dbReference>
<dbReference type="RefSeq" id="WP_144331712.1">
    <property type="nucleotide sequence ID" value="NZ_VLPL01000001.1"/>
</dbReference>
<dbReference type="AlphaFoldDB" id="A0A556N7M0"/>
<name>A0A556N7M0_9FLAO</name>
<gene>
    <name evidence="2" type="ORF">FO442_03300</name>
</gene>
<evidence type="ECO:0000313" key="3">
    <source>
        <dbReference type="Proteomes" id="UP000316008"/>
    </source>
</evidence>
<comment type="caution">
    <text evidence="2">The sequence shown here is derived from an EMBL/GenBank/DDBJ whole genome shotgun (WGS) entry which is preliminary data.</text>
</comment>
<reference evidence="2 3" key="1">
    <citation type="submission" date="2019-07" db="EMBL/GenBank/DDBJ databases">
        <authorList>
            <person name="Huq M.A."/>
        </authorList>
    </citation>
    <scope>NUCLEOTIDE SEQUENCE [LARGE SCALE GENOMIC DNA]</scope>
    <source>
        <strain evidence="2 3">MAH-3</strain>
    </source>
</reference>
<accession>A0A556N7M0</accession>
<keyword evidence="3" id="KW-1185">Reference proteome</keyword>
<dbReference type="OrthoDB" id="9553876at2"/>
<feature type="signal peptide" evidence="1">
    <location>
        <begin position="1"/>
        <end position="26"/>
    </location>
</feature>